<dbReference type="OrthoDB" id="410267at2759"/>
<organism evidence="6 7">
    <name type="scientific">Sugiyamaella lignohabitans</name>
    <dbReference type="NCBI Taxonomy" id="796027"/>
    <lineage>
        <taxon>Eukaryota</taxon>
        <taxon>Fungi</taxon>
        <taxon>Dikarya</taxon>
        <taxon>Ascomycota</taxon>
        <taxon>Saccharomycotina</taxon>
        <taxon>Dipodascomycetes</taxon>
        <taxon>Dipodascales</taxon>
        <taxon>Trichomonascaceae</taxon>
        <taxon>Sugiyamaella</taxon>
    </lineage>
</organism>
<dbReference type="Proteomes" id="UP000189580">
    <property type="component" value="Chromosome b"/>
</dbReference>
<feature type="transmembrane region" description="Helical" evidence="5">
    <location>
        <begin position="30"/>
        <end position="51"/>
    </location>
</feature>
<keyword evidence="7" id="KW-1185">Reference proteome</keyword>
<proteinExistence type="predicted"/>
<evidence type="ECO:0000256" key="3">
    <source>
        <dbReference type="ARBA" id="ARBA00022989"/>
    </source>
</evidence>
<dbReference type="SUPFAM" id="SSF103473">
    <property type="entry name" value="MFS general substrate transporter"/>
    <property type="match status" value="1"/>
</dbReference>
<dbReference type="RefSeq" id="XP_018736967.1">
    <property type="nucleotide sequence ID" value="XM_018879011.1"/>
</dbReference>
<evidence type="ECO:0000313" key="7">
    <source>
        <dbReference type="Proteomes" id="UP000189580"/>
    </source>
</evidence>
<dbReference type="InterPro" id="IPR036259">
    <property type="entry name" value="MFS_trans_sf"/>
</dbReference>
<protein>
    <recommendedName>
        <fullName evidence="8">Nodulin-like domain-containing protein</fullName>
    </recommendedName>
</protein>
<name>A0A161HFU5_9ASCO</name>
<feature type="transmembrane region" description="Helical" evidence="5">
    <location>
        <begin position="147"/>
        <end position="166"/>
    </location>
</feature>
<dbReference type="InterPro" id="IPR011701">
    <property type="entry name" value="MFS"/>
</dbReference>
<dbReference type="AlphaFoldDB" id="A0A161HFU5"/>
<dbReference type="GeneID" id="30033955"/>
<dbReference type="PANTHER" id="PTHR21576:SF158">
    <property type="entry name" value="RIBOSOMAL RNA-PROCESSING PROTEIN 12-LIKE CONSERVED DOMAIN-CONTAINING PROTEIN"/>
    <property type="match status" value="1"/>
</dbReference>
<keyword evidence="4 5" id="KW-0472">Membrane</keyword>
<sequence length="356" mass="38443">MSFIGSGSTLGFAALVKCAALNFPANRGVATSVPVAAFGLSAFFLSGVASIISPGDTYGLLCILSFLPMFLFIITLPFIKVLPLEYVSANVRTSSEKGSLCINLPVISEKEHSEPSSSPRRLYSGSHALTDSPIDIYGTRLLRTKTFWLHFFLLGTLAGVGQMYIYSCGYCVRALIEDPESNAHALQKLQSVQVGTISLTSFSGRIMSGFLSDYIHNKHHLPRTLILIASASIMLVAQASAFSVTSASSLWIPSAATGLAYGICYGSYPTIVSDTFGMRYFSQNWGFLALSPVPTSYILNMMFGALYDVNSTVDEAGHRVCALGKDCYSRSFIITSGAITTALLVLVPYVMTRKRR</sequence>
<dbReference type="KEGG" id="slb:AWJ20_2083"/>
<evidence type="ECO:0000256" key="2">
    <source>
        <dbReference type="ARBA" id="ARBA00022692"/>
    </source>
</evidence>
<dbReference type="Pfam" id="PF07690">
    <property type="entry name" value="MFS_1"/>
    <property type="match status" value="1"/>
</dbReference>
<feature type="transmembrane region" description="Helical" evidence="5">
    <location>
        <begin position="250"/>
        <end position="273"/>
    </location>
</feature>
<evidence type="ECO:0000256" key="1">
    <source>
        <dbReference type="ARBA" id="ARBA00004141"/>
    </source>
</evidence>
<dbReference type="Gene3D" id="1.20.1250.20">
    <property type="entry name" value="MFS general substrate transporter like domains"/>
    <property type="match status" value="1"/>
</dbReference>
<keyword evidence="3 5" id="KW-1133">Transmembrane helix</keyword>
<evidence type="ECO:0000256" key="4">
    <source>
        <dbReference type="ARBA" id="ARBA00023136"/>
    </source>
</evidence>
<feature type="transmembrane region" description="Helical" evidence="5">
    <location>
        <begin position="332"/>
        <end position="351"/>
    </location>
</feature>
<reference evidence="6 7" key="1">
    <citation type="submission" date="2016-02" db="EMBL/GenBank/DDBJ databases">
        <title>Complete genome sequence and transcriptome regulation of the pentose utilising yeast Sugiyamaella lignohabitans.</title>
        <authorList>
            <person name="Bellasio M."/>
            <person name="Peymann A."/>
            <person name="Valli M."/>
            <person name="Sipitzky M."/>
            <person name="Graf A."/>
            <person name="Sauer M."/>
            <person name="Marx H."/>
            <person name="Mattanovich D."/>
        </authorList>
    </citation>
    <scope>NUCLEOTIDE SEQUENCE [LARGE SCALE GENOMIC DNA]</scope>
    <source>
        <strain evidence="6 7">CBS 10342</strain>
    </source>
</reference>
<evidence type="ECO:0000256" key="5">
    <source>
        <dbReference type="SAM" id="Phobius"/>
    </source>
</evidence>
<accession>A0A161HFU5</accession>
<keyword evidence="2 5" id="KW-0812">Transmembrane</keyword>
<evidence type="ECO:0000313" key="6">
    <source>
        <dbReference type="EMBL" id="ANB14490.1"/>
    </source>
</evidence>
<dbReference type="EMBL" id="CP014503">
    <property type="protein sequence ID" value="ANB14490.1"/>
    <property type="molecule type" value="Genomic_DNA"/>
</dbReference>
<comment type="subcellular location">
    <subcellularLocation>
        <location evidence="1">Membrane</location>
        <topology evidence="1">Multi-pass membrane protein</topology>
    </subcellularLocation>
</comment>
<feature type="transmembrane region" description="Helical" evidence="5">
    <location>
        <begin position="285"/>
        <end position="307"/>
    </location>
</feature>
<gene>
    <name evidence="6" type="ORF">AWJ20_2083</name>
</gene>
<evidence type="ECO:0008006" key="8">
    <source>
        <dbReference type="Google" id="ProtNLM"/>
    </source>
</evidence>
<feature type="transmembrane region" description="Helical" evidence="5">
    <location>
        <begin position="225"/>
        <end position="244"/>
    </location>
</feature>
<feature type="transmembrane region" description="Helical" evidence="5">
    <location>
        <begin position="58"/>
        <end position="79"/>
    </location>
</feature>
<dbReference type="GO" id="GO:0000329">
    <property type="term" value="C:fungal-type vacuole membrane"/>
    <property type="evidence" value="ECO:0007669"/>
    <property type="project" value="TreeGrafter"/>
</dbReference>
<dbReference type="GO" id="GO:0022857">
    <property type="term" value="F:transmembrane transporter activity"/>
    <property type="evidence" value="ECO:0007669"/>
    <property type="project" value="InterPro"/>
</dbReference>
<dbReference type="PANTHER" id="PTHR21576">
    <property type="entry name" value="UNCHARACTERIZED NODULIN-LIKE PROTEIN"/>
    <property type="match status" value="1"/>
</dbReference>